<evidence type="ECO:0000313" key="2">
    <source>
        <dbReference type="Proteomes" id="UP000019376"/>
    </source>
</evidence>
<organism evidence="1 2">
    <name type="scientific">Penicillium oxalicum (strain 114-2 / CGMCC 5302)</name>
    <name type="common">Penicillium decumbens</name>
    <dbReference type="NCBI Taxonomy" id="933388"/>
    <lineage>
        <taxon>Eukaryota</taxon>
        <taxon>Fungi</taxon>
        <taxon>Dikarya</taxon>
        <taxon>Ascomycota</taxon>
        <taxon>Pezizomycotina</taxon>
        <taxon>Eurotiomycetes</taxon>
        <taxon>Eurotiomycetidae</taxon>
        <taxon>Eurotiales</taxon>
        <taxon>Aspergillaceae</taxon>
        <taxon>Penicillium</taxon>
    </lineage>
</organism>
<name>S7ZI51_PENO1</name>
<dbReference type="AlphaFoldDB" id="S7ZI51"/>
<protein>
    <submittedName>
        <fullName evidence="1">Uncharacterized protein</fullName>
    </submittedName>
</protein>
<gene>
    <name evidence="1" type="ORF">PDE_03297</name>
</gene>
<dbReference type="HOGENOM" id="CLU_2264642_0_0_1"/>
<dbReference type="Proteomes" id="UP000019376">
    <property type="component" value="Unassembled WGS sequence"/>
</dbReference>
<proteinExistence type="predicted"/>
<evidence type="ECO:0000313" key="1">
    <source>
        <dbReference type="EMBL" id="EPS28351.1"/>
    </source>
</evidence>
<keyword evidence="2" id="KW-1185">Reference proteome</keyword>
<reference evidence="1 2" key="1">
    <citation type="journal article" date="2013" name="PLoS ONE">
        <title>Genomic and secretomic analyses reveal unique features of the lignocellulolytic enzyme system of Penicillium decumbens.</title>
        <authorList>
            <person name="Liu G."/>
            <person name="Zhang L."/>
            <person name="Wei X."/>
            <person name="Zou G."/>
            <person name="Qin Y."/>
            <person name="Ma L."/>
            <person name="Li J."/>
            <person name="Zheng H."/>
            <person name="Wang S."/>
            <person name="Wang C."/>
            <person name="Xun L."/>
            <person name="Zhao G.-P."/>
            <person name="Zhou Z."/>
            <person name="Qu Y."/>
        </authorList>
    </citation>
    <scope>NUCLEOTIDE SEQUENCE [LARGE SCALE GENOMIC DNA]</scope>
    <source>
        <strain evidence="2">114-2 / CGMCC 5302</strain>
    </source>
</reference>
<accession>S7ZI51</accession>
<dbReference type="EMBL" id="KB644410">
    <property type="protein sequence ID" value="EPS28351.1"/>
    <property type="molecule type" value="Genomic_DNA"/>
</dbReference>
<sequence length="103" mass="11737">MEILIAIGGPVRVKLQRQLKNRAYTQKILATLQIGCDERAILTEDLSLQEREVRIEGLWRGVEIWKSIEPERGSVMSQTVCGGQKQEEYKYQAMEVGASSVYH</sequence>